<accession>A0A060BRK1</accession>
<dbReference type="InterPro" id="IPR029044">
    <property type="entry name" value="Nucleotide-diphossugar_trans"/>
</dbReference>
<feature type="non-terminal residue" evidence="2">
    <location>
        <position position="160"/>
    </location>
</feature>
<evidence type="ECO:0000313" key="2">
    <source>
        <dbReference type="EMBL" id="AIA85317.1"/>
    </source>
</evidence>
<dbReference type="AlphaFoldDB" id="A0A060BRK1"/>
<dbReference type="SUPFAM" id="SSF53448">
    <property type="entry name" value="Nucleotide-diphospho-sugar transferases"/>
    <property type="match status" value="1"/>
</dbReference>
<organism evidence="2">
    <name type="scientific">uncultured Burkholderia sp</name>
    <dbReference type="NCBI Taxonomy" id="188058"/>
    <lineage>
        <taxon>Bacteria</taxon>
        <taxon>Pseudomonadati</taxon>
        <taxon>Pseudomonadota</taxon>
        <taxon>Betaproteobacteria</taxon>
        <taxon>Burkholderiales</taxon>
        <taxon>Burkholderiaceae</taxon>
        <taxon>Burkholderia</taxon>
        <taxon>environmental samples</taxon>
    </lineage>
</organism>
<reference evidence="2" key="1">
    <citation type="journal article" date="2013" name="Environ. Microbiol.">
        <title>Seasonally variable intestinal metagenomes of the red palm weevil (Rhynchophorus ferrugineus).</title>
        <authorList>
            <person name="Jia S."/>
            <person name="Zhang X."/>
            <person name="Zhang G."/>
            <person name="Yin A."/>
            <person name="Zhang S."/>
            <person name="Li F."/>
            <person name="Wang L."/>
            <person name="Zhao D."/>
            <person name="Yun Q."/>
            <person name="Tala"/>
            <person name="Wang J."/>
            <person name="Sun G."/>
            <person name="Baabdullah M."/>
            <person name="Yu X."/>
            <person name="Hu S."/>
            <person name="Al-Mssallem I.S."/>
            <person name="Yu J."/>
        </authorList>
    </citation>
    <scope>NUCLEOTIDE SEQUENCE</scope>
</reference>
<feature type="non-terminal residue" evidence="2">
    <location>
        <position position="1"/>
    </location>
</feature>
<name>A0A060BRK1_9BURK</name>
<evidence type="ECO:0000256" key="1">
    <source>
        <dbReference type="SAM" id="MobiDB-lite"/>
    </source>
</evidence>
<protein>
    <submittedName>
        <fullName evidence="2">CAZy families GT2 protein</fullName>
    </submittedName>
</protein>
<feature type="region of interest" description="Disordered" evidence="1">
    <location>
        <begin position="130"/>
        <end position="149"/>
    </location>
</feature>
<proteinExistence type="predicted"/>
<dbReference type="Gene3D" id="3.90.550.10">
    <property type="entry name" value="Spore Coat Polysaccharide Biosynthesis Protein SpsA, Chain A"/>
    <property type="match status" value="1"/>
</dbReference>
<sequence length="160" mass="17787">HPRVGVLGTWARCVDDAGRYLFTLRLPSDHAGIARRQRYVAALLHPTVMIRAEALRVAGLYTDRYKTAEDHEIFIRIGRSYELANLPEALTEYVVSTAGTTTLRRRRTLVSRFRLPARHVRTRRSPCLARPRAHARADGPALRPGDGGEAARLAVTAAAP</sequence>
<dbReference type="EMBL" id="KF118058">
    <property type="protein sequence ID" value="AIA85317.1"/>
    <property type="molecule type" value="Genomic_DNA"/>
</dbReference>